<reference evidence="2" key="1">
    <citation type="submission" date="2020-10" db="EMBL/GenBank/DDBJ databases">
        <authorList>
            <person name="Gilroy R."/>
        </authorList>
    </citation>
    <scope>NUCLEOTIDE SEQUENCE</scope>
    <source>
        <strain evidence="2">17213</strain>
    </source>
</reference>
<dbReference type="NCBIfam" id="NF006702">
    <property type="entry name" value="PRK09248.1"/>
    <property type="match status" value="1"/>
</dbReference>
<name>A0A9D9DAH9_9GAMM</name>
<dbReference type="Gene3D" id="3.20.20.140">
    <property type="entry name" value="Metal-dependent hydrolases"/>
    <property type="match status" value="1"/>
</dbReference>
<evidence type="ECO:0000259" key="1">
    <source>
        <dbReference type="SMART" id="SM00481"/>
    </source>
</evidence>
<dbReference type="GO" id="GO:0071978">
    <property type="term" value="P:bacterial-type flagellum-dependent swarming motility"/>
    <property type="evidence" value="ECO:0007669"/>
    <property type="project" value="TreeGrafter"/>
</dbReference>
<evidence type="ECO:0000313" key="3">
    <source>
        <dbReference type="Proteomes" id="UP000823631"/>
    </source>
</evidence>
<accession>A0A9D9DAH9</accession>
<dbReference type="CDD" id="cd07437">
    <property type="entry name" value="PHP_HisPPase_Ycdx_like"/>
    <property type="match status" value="1"/>
</dbReference>
<dbReference type="SUPFAM" id="SSF89550">
    <property type="entry name" value="PHP domain-like"/>
    <property type="match status" value="1"/>
</dbReference>
<dbReference type="InterPro" id="IPR016195">
    <property type="entry name" value="Pol/histidinol_Pase-like"/>
</dbReference>
<dbReference type="AlphaFoldDB" id="A0A9D9DAH9"/>
<gene>
    <name evidence="2" type="ORF">IAB19_03610</name>
</gene>
<dbReference type="EMBL" id="JADINH010000075">
    <property type="protein sequence ID" value="MBO8415453.1"/>
    <property type="molecule type" value="Genomic_DNA"/>
</dbReference>
<dbReference type="InterPro" id="IPR050243">
    <property type="entry name" value="PHP_phosphatase"/>
</dbReference>
<sequence length="249" mass="27802">MRFLVDLHTHTVASDHAYSTIMDYFNYASEIGVQMFACTDHGPAVPDAPHKWHFRNLRVVPHIVKDVAMLRGVEANIIPSGGLDVEDEILQRLDIVLAGFHPNYTPTTKEEHTRLMIDVIKSGKVDVITHPGNPAYPIDIEAVLTCAKEHNVAIELNSSSSVNTRMGSHHNCVEVARMAKKLGNIIALGTDAHFVTYLANFDESIRVIEEAEMGYDNILNTSPAKVLDFLESRGHEPIASLRRFFTPYE</sequence>
<organism evidence="2 3">
    <name type="scientific">Candidatus Avisuccinivibrio stercorigallinarum</name>
    <dbReference type="NCBI Taxonomy" id="2840704"/>
    <lineage>
        <taxon>Bacteria</taxon>
        <taxon>Pseudomonadati</taxon>
        <taxon>Pseudomonadota</taxon>
        <taxon>Gammaproteobacteria</taxon>
        <taxon>Aeromonadales</taxon>
        <taxon>Succinivibrionaceae</taxon>
        <taxon>Succinivibrionaceae incertae sedis</taxon>
        <taxon>Candidatus Avisuccinivibrio</taxon>
    </lineage>
</organism>
<dbReference type="GO" id="GO:0042578">
    <property type="term" value="F:phosphoric ester hydrolase activity"/>
    <property type="evidence" value="ECO:0007669"/>
    <property type="project" value="TreeGrafter"/>
</dbReference>
<comment type="caution">
    <text evidence="2">The sequence shown here is derived from an EMBL/GenBank/DDBJ whole genome shotgun (WGS) entry which is preliminary data.</text>
</comment>
<dbReference type="GO" id="GO:0008270">
    <property type="term" value="F:zinc ion binding"/>
    <property type="evidence" value="ECO:0007669"/>
    <property type="project" value="TreeGrafter"/>
</dbReference>
<dbReference type="Proteomes" id="UP000823631">
    <property type="component" value="Unassembled WGS sequence"/>
</dbReference>
<proteinExistence type="predicted"/>
<evidence type="ECO:0000313" key="2">
    <source>
        <dbReference type="EMBL" id="MBO8415453.1"/>
    </source>
</evidence>
<reference evidence="2" key="2">
    <citation type="journal article" date="2021" name="PeerJ">
        <title>Extensive microbial diversity within the chicken gut microbiome revealed by metagenomics and culture.</title>
        <authorList>
            <person name="Gilroy R."/>
            <person name="Ravi A."/>
            <person name="Getino M."/>
            <person name="Pursley I."/>
            <person name="Horton D.L."/>
            <person name="Alikhan N.F."/>
            <person name="Baker D."/>
            <person name="Gharbi K."/>
            <person name="Hall N."/>
            <person name="Watson M."/>
            <person name="Adriaenssens E.M."/>
            <person name="Foster-Nyarko E."/>
            <person name="Jarju S."/>
            <person name="Secka A."/>
            <person name="Antonio M."/>
            <person name="Oren A."/>
            <person name="Chaudhuri R.R."/>
            <person name="La Ragione R."/>
            <person name="Hildebrand F."/>
            <person name="Pallen M.J."/>
        </authorList>
    </citation>
    <scope>NUCLEOTIDE SEQUENCE</scope>
    <source>
        <strain evidence="2">17213</strain>
    </source>
</reference>
<dbReference type="SMART" id="SM00481">
    <property type="entry name" value="POLIIIAc"/>
    <property type="match status" value="1"/>
</dbReference>
<dbReference type="PANTHER" id="PTHR36928:SF1">
    <property type="entry name" value="PHOSPHATASE YCDX-RELATED"/>
    <property type="match status" value="1"/>
</dbReference>
<protein>
    <submittedName>
        <fullName evidence="2">Phosphatase</fullName>
    </submittedName>
</protein>
<dbReference type="GO" id="GO:0005829">
    <property type="term" value="C:cytosol"/>
    <property type="evidence" value="ECO:0007669"/>
    <property type="project" value="TreeGrafter"/>
</dbReference>
<dbReference type="InterPro" id="IPR003141">
    <property type="entry name" value="Pol/His_phosphatase_N"/>
</dbReference>
<dbReference type="PANTHER" id="PTHR36928">
    <property type="entry name" value="PHOSPHATASE YCDX-RELATED"/>
    <property type="match status" value="1"/>
</dbReference>
<feature type="domain" description="Polymerase/histidinol phosphatase N-terminal" evidence="1">
    <location>
        <begin position="5"/>
        <end position="79"/>
    </location>
</feature>